<dbReference type="InterPro" id="IPR032675">
    <property type="entry name" value="LRR_dom_sf"/>
</dbReference>
<dbReference type="Proteomes" id="UP000069940">
    <property type="component" value="Unassembled WGS sequence"/>
</dbReference>
<proteinExistence type="predicted"/>
<dbReference type="GeneID" id="109419365"/>
<evidence type="ECO:0000313" key="2">
    <source>
        <dbReference type="Proteomes" id="UP000069940"/>
    </source>
</evidence>
<name>A0ABM1YP90_AEDAL</name>
<keyword evidence="2" id="KW-1185">Reference proteome</keyword>
<evidence type="ECO:0008006" key="3">
    <source>
        <dbReference type="Google" id="ProtNLM"/>
    </source>
</evidence>
<evidence type="ECO:0000313" key="1">
    <source>
        <dbReference type="EnsemblMetazoa" id="AALFPA23_010910.P15385"/>
    </source>
</evidence>
<dbReference type="EnsemblMetazoa" id="AALFPA23_010910.R15385">
    <property type="protein sequence ID" value="AALFPA23_010910.P15385"/>
    <property type="gene ID" value="AALFPA23_010910"/>
</dbReference>
<reference evidence="2" key="1">
    <citation type="journal article" date="2015" name="Proc. Natl. Acad. Sci. U.S.A.">
        <title>Genome sequence of the Asian Tiger mosquito, Aedes albopictus, reveals insights into its biology, genetics, and evolution.</title>
        <authorList>
            <person name="Chen X.G."/>
            <person name="Jiang X."/>
            <person name="Gu J."/>
            <person name="Xu M."/>
            <person name="Wu Y."/>
            <person name="Deng Y."/>
            <person name="Zhang C."/>
            <person name="Bonizzoni M."/>
            <person name="Dermauw W."/>
            <person name="Vontas J."/>
            <person name="Armbruster P."/>
            <person name="Huang X."/>
            <person name="Yang Y."/>
            <person name="Zhang H."/>
            <person name="He W."/>
            <person name="Peng H."/>
            <person name="Liu Y."/>
            <person name="Wu K."/>
            <person name="Chen J."/>
            <person name="Lirakis M."/>
            <person name="Topalis P."/>
            <person name="Van Leeuwen T."/>
            <person name="Hall A.B."/>
            <person name="Jiang X."/>
            <person name="Thorpe C."/>
            <person name="Mueller R.L."/>
            <person name="Sun C."/>
            <person name="Waterhouse R.M."/>
            <person name="Yan G."/>
            <person name="Tu Z.J."/>
            <person name="Fang X."/>
            <person name="James A.A."/>
        </authorList>
    </citation>
    <scope>NUCLEOTIDE SEQUENCE [LARGE SCALE GENOMIC DNA]</scope>
    <source>
        <strain evidence="2">Foshan</strain>
    </source>
</reference>
<dbReference type="RefSeq" id="XP_062716679.1">
    <property type="nucleotide sequence ID" value="XM_062860695.1"/>
</dbReference>
<dbReference type="Gene3D" id="3.80.10.10">
    <property type="entry name" value="Ribonuclease Inhibitor"/>
    <property type="match status" value="1"/>
</dbReference>
<accession>A0ABM1YP90</accession>
<protein>
    <recommendedName>
        <fullName evidence="3">Mitochondrial ATP synthase regulatory component factor B</fullName>
    </recommendedName>
</protein>
<dbReference type="SUPFAM" id="SSF52047">
    <property type="entry name" value="RNI-like"/>
    <property type="match status" value="1"/>
</dbReference>
<reference evidence="1" key="2">
    <citation type="submission" date="2025-05" db="UniProtKB">
        <authorList>
            <consortium name="EnsemblMetazoa"/>
        </authorList>
    </citation>
    <scope>IDENTIFICATION</scope>
    <source>
        <strain evidence="1">Foshan</strain>
    </source>
</reference>
<organism evidence="1 2">
    <name type="scientific">Aedes albopictus</name>
    <name type="common">Asian tiger mosquito</name>
    <name type="synonym">Stegomyia albopicta</name>
    <dbReference type="NCBI Taxonomy" id="7160"/>
    <lineage>
        <taxon>Eukaryota</taxon>
        <taxon>Metazoa</taxon>
        <taxon>Ecdysozoa</taxon>
        <taxon>Arthropoda</taxon>
        <taxon>Hexapoda</taxon>
        <taxon>Insecta</taxon>
        <taxon>Pterygota</taxon>
        <taxon>Neoptera</taxon>
        <taxon>Endopterygota</taxon>
        <taxon>Diptera</taxon>
        <taxon>Nematocera</taxon>
        <taxon>Culicoidea</taxon>
        <taxon>Culicidae</taxon>
        <taxon>Culicinae</taxon>
        <taxon>Aedini</taxon>
        <taxon>Aedes</taxon>
        <taxon>Stegomyia</taxon>
    </lineage>
</organism>
<sequence length="200" mass="22858">MLALQALRNIGPTVAGRARNSPTTVTTTRHFWGWINMMFNRVDTARLKVVGPDRLCAEWLLRNGARAKFVNVPHEQVNYNLLPNESVPVLIEEFDGTDSGIMHIGFDHLKGLTRLRKIKLHNCVYLEDQALAKLHFVAHTLEELEVSNCKNITDFGLLTLRDLKKLKQLSTHNLPYVKNLQKVEEELRKSLPNCNLDLKP</sequence>